<reference evidence="3" key="1">
    <citation type="submission" date="2022-06" db="EMBL/GenBank/DDBJ databases">
        <title>Antifungal cultures and metabolites of lactic acid bacteria for use in dairy fermentations.</title>
        <authorList>
            <person name="Zhao Z."/>
            <person name="Gaenzle M."/>
        </authorList>
    </citation>
    <scope>NUCLEOTIDE SEQUENCE</scope>
    <source>
        <strain evidence="3">FUA3126</strain>
    </source>
</reference>
<keyword evidence="1" id="KW-1133">Transmembrane helix</keyword>
<feature type="transmembrane region" description="Helical" evidence="1">
    <location>
        <begin position="64"/>
        <end position="93"/>
    </location>
</feature>
<evidence type="ECO:0000313" key="4">
    <source>
        <dbReference type="Proteomes" id="UP001152867"/>
    </source>
</evidence>
<dbReference type="SUPFAM" id="SSF55874">
    <property type="entry name" value="ATPase domain of HSP90 chaperone/DNA topoisomerase II/histidine kinase"/>
    <property type="match status" value="1"/>
</dbReference>
<dbReference type="InterPro" id="IPR036890">
    <property type="entry name" value="HATPase_C_sf"/>
</dbReference>
<protein>
    <submittedName>
        <fullName evidence="3">GHKL domain-containing protein</fullName>
    </submittedName>
</protein>
<feature type="transmembrane region" description="Helical" evidence="1">
    <location>
        <begin position="6"/>
        <end position="25"/>
    </location>
</feature>
<dbReference type="Proteomes" id="UP001152867">
    <property type="component" value="Unassembled WGS sequence"/>
</dbReference>
<evidence type="ECO:0000313" key="3">
    <source>
        <dbReference type="EMBL" id="MDF9914787.1"/>
    </source>
</evidence>
<dbReference type="PANTHER" id="PTHR40448:SF1">
    <property type="entry name" value="TWO-COMPONENT SENSOR HISTIDINE KINASE"/>
    <property type="match status" value="1"/>
</dbReference>
<name>A0ABT6DEY3_9LACO</name>
<dbReference type="EMBL" id="JANDJP010000018">
    <property type="protein sequence ID" value="MDF9914787.1"/>
    <property type="molecule type" value="Genomic_DNA"/>
</dbReference>
<feature type="transmembrane region" description="Helical" evidence="1">
    <location>
        <begin position="135"/>
        <end position="156"/>
    </location>
</feature>
<keyword evidence="4" id="KW-1185">Reference proteome</keyword>
<feature type="transmembrane region" description="Helical" evidence="1">
    <location>
        <begin position="100"/>
        <end position="120"/>
    </location>
</feature>
<proteinExistence type="predicted"/>
<feature type="transmembrane region" description="Helical" evidence="1">
    <location>
        <begin position="34"/>
        <end position="58"/>
    </location>
</feature>
<comment type="caution">
    <text evidence="3">The sequence shown here is derived from an EMBL/GenBank/DDBJ whole genome shotgun (WGS) entry which is preliminary data.</text>
</comment>
<feature type="transmembrane region" description="Helical" evidence="1">
    <location>
        <begin position="177"/>
        <end position="196"/>
    </location>
</feature>
<dbReference type="PANTHER" id="PTHR40448">
    <property type="entry name" value="TWO-COMPONENT SENSOR HISTIDINE KINASE"/>
    <property type="match status" value="1"/>
</dbReference>
<dbReference type="InterPro" id="IPR032834">
    <property type="entry name" value="NatK-like_C"/>
</dbReference>
<feature type="domain" description="Sensor histidine kinase NatK-like C-terminal" evidence="2">
    <location>
        <begin position="346"/>
        <end position="445"/>
    </location>
</feature>
<accession>A0ABT6DEY3</accession>
<feature type="transmembrane region" description="Helical" evidence="1">
    <location>
        <begin position="202"/>
        <end position="221"/>
    </location>
</feature>
<dbReference type="RefSeq" id="WP_178941857.1">
    <property type="nucleotide sequence ID" value="NZ_JAIWJG010000017.1"/>
</dbReference>
<evidence type="ECO:0000259" key="2">
    <source>
        <dbReference type="Pfam" id="PF14501"/>
    </source>
</evidence>
<keyword evidence="1" id="KW-0812">Transmembrane</keyword>
<gene>
    <name evidence="3" type="ORF">NNA32_11100</name>
</gene>
<keyword evidence="1" id="KW-0472">Membrane</keyword>
<dbReference type="Gene3D" id="3.30.565.10">
    <property type="entry name" value="Histidine kinase-like ATPase, C-terminal domain"/>
    <property type="match status" value="1"/>
</dbReference>
<sequence>MLNTIVFLITSQSALLTWLFFIFALRKTIQKKQVWVWFGLTLLAEAVAIGLMAVGPYWPKGISGILPFFLVNSVMLTWITKINWVTVVPLLVIFDSFRRFVGGVTGLIVQFFLTPTLTIYTRSVFQNNFSLVMELNQLIAVIIGLILFPLFGLWAGRLNNRYRVVDRLVVLRPDGSDYVLVAMYFSVYFIALSAALSQKLHFLTDFTLFLAMLLGAFYYYLVLSRFEQSRSEQLLESLRGYDASVSRMNEEMHRVSHDYQNILLGLSYFVKRSNDEEMQTYFAQVTHDNNQRLANMDNGDIERLRYLSSGYIKGLLYSKLIDAEKRQIKFDVRINEGIQLREERSIDLVRIFGNVLDNALDAAEESDKVVQLSAAPTEKCNVFRVTNMIPGDTTIDLSKVARFGVTTKQGHMGIGMSNIRRLARQGITVEQTIDDRQFVTTIHVPKA</sequence>
<evidence type="ECO:0000256" key="1">
    <source>
        <dbReference type="SAM" id="Phobius"/>
    </source>
</evidence>
<organism evidence="3 4">
    <name type="scientific">Furfurilactobacillus milii</name>
    <dbReference type="NCBI Taxonomy" id="2888272"/>
    <lineage>
        <taxon>Bacteria</taxon>
        <taxon>Bacillati</taxon>
        <taxon>Bacillota</taxon>
        <taxon>Bacilli</taxon>
        <taxon>Lactobacillales</taxon>
        <taxon>Lactobacillaceae</taxon>
        <taxon>Furfurilactobacillus</taxon>
    </lineage>
</organism>
<dbReference type="Pfam" id="PF14501">
    <property type="entry name" value="HATPase_c_5"/>
    <property type="match status" value="1"/>
</dbReference>